<evidence type="ECO:0000313" key="6">
    <source>
        <dbReference type="Proteomes" id="UP000317158"/>
    </source>
</evidence>
<name>A0A520KQQ1_METT2</name>
<dbReference type="PIRSF" id="PIRSF004932">
    <property type="entry name" value="DNA_bind_Tfx"/>
    <property type="match status" value="1"/>
</dbReference>
<accession>A0A520KQQ1</accession>
<dbReference type="GO" id="GO:0003677">
    <property type="term" value="F:DNA binding"/>
    <property type="evidence" value="ECO:0007669"/>
    <property type="project" value="UniProtKB-KW"/>
</dbReference>
<dbReference type="SUPFAM" id="SSF89915">
    <property type="entry name" value="DNA-binding protein Tfx"/>
    <property type="match status" value="1"/>
</dbReference>
<feature type="domain" description="HTH cro/C1-type" evidence="4">
    <location>
        <begin position="13"/>
        <end position="44"/>
    </location>
</feature>
<sequence>MKNNNTILTDKQIKILKLRKEGLSQTEIAKMMRTTKQNISSIERTVWRKIEQAKNTLLFAKILESPLIITIKKNSTIDEAIKKIYETADKNGIHIIYDKISLIKNIKESIGERIHHRKILIDLTIGITDTGDVLIFNCNS</sequence>
<evidence type="ECO:0000313" key="5">
    <source>
        <dbReference type="EMBL" id="RZN63883.1"/>
    </source>
</evidence>
<dbReference type="InterPro" id="IPR001387">
    <property type="entry name" value="Cro/C1-type_HTH"/>
</dbReference>
<dbReference type="Proteomes" id="UP000317158">
    <property type="component" value="Unassembled WGS sequence"/>
</dbReference>
<reference evidence="5 6" key="1">
    <citation type="journal article" date="2019" name="Nat. Microbiol.">
        <title>Wide diversity of methane and short-chain alkane metabolisms in uncultured archaea.</title>
        <authorList>
            <person name="Borrel G."/>
            <person name="Adam P.S."/>
            <person name="McKay L.J."/>
            <person name="Chen L.X."/>
            <person name="Sierra-Garcia I.N."/>
            <person name="Sieber C.M."/>
            <person name="Letourneur Q."/>
            <person name="Ghozlane A."/>
            <person name="Andersen G.L."/>
            <person name="Li W.J."/>
            <person name="Hallam S.J."/>
            <person name="Muyzer G."/>
            <person name="de Oliveira V.M."/>
            <person name="Inskeep W.P."/>
            <person name="Banfield J.F."/>
            <person name="Gribaldo S."/>
        </authorList>
    </citation>
    <scope>NUCLEOTIDE SEQUENCE [LARGE SCALE GENOMIC DNA]</scope>
    <source>
        <strain evidence="5">NM1a</strain>
    </source>
</reference>
<dbReference type="InterPro" id="IPR036657">
    <property type="entry name" value="Tfx_DNA-bd_sf_arc"/>
</dbReference>
<dbReference type="InterPro" id="IPR004645">
    <property type="entry name" value="Tfx_DNA-bd_arc"/>
</dbReference>
<gene>
    <name evidence="5" type="ORF">EF806_06545</name>
</gene>
<dbReference type="InterPro" id="IPR029291">
    <property type="entry name" value="Tfx_C"/>
</dbReference>
<dbReference type="Gene3D" id="3.30.1190.10">
    <property type="entry name" value="DNA-binding protein Tfx superfamily, archaea"/>
    <property type="match status" value="1"/>
</dbReference>
<keyword evidence="1" id="KW-0805">Transcription regulation</keyword>
<proteinExistence type="predicted"/>
<evidence type="ECO:0000259" key="4">
    <source>
        <dbReference type="PROSITE" id="PS50943"/>
    </source>
</evidence>
<keyword evidence="2 5" id="KW-0238">DNA-binding</keyword>
<protein>
    <submittedName>
        <fullName evidence="5">Tfx family DNA-binding protein</fullName>
    </submittedName>
</protein>
<dbReference type="Pfam" id="PF14601">
    <property type="entry name" value="TFX_C"/>
    <property type="match status" value="1"/>
</dbReference>
<dbReference type="InterPro" id="IPR018384">
    <property type="entry name" value="Tfx_DNA-bd_euryarc"/>
</dbReference>
<evidence type="ECO:0000256" key="1">
    <source>
        <dbReference type="ARBA" id="ARBA00023015"/>
    </source>
</evidence>
<keyword evidence="3" id="KW-0804">Transcription</keyword>
<dbReference type="NCBIfam" id="TIGR00721">
    <property type="entry name" value="tfx"/>
    <property type="match status" value="1"/>
</dbReference>
<dbReference type="PROSITE" id="PS50943">
    <property type="entry name" value="HTH_CROC1"/>
    <property type="match status" value="1"/>
</dbReference>
<dbReference type="AlphaFoldDB" id="A0A520KQQ1"/>
<evidence type="ECO:0000256" key="3">
    <source>
        <dbReference type="ARBA" id="ARBA00023163"/>
    </source>
</evidence>
<organism evidence="5 6">
    <name type="scientific">Methanoliparum thermophilum</name>
    <dbReference type="NCBI Taxonomy" id="2491083"/>
    <lineage>
        <taxon>Archaea</taxon>
        <taxon>Methanobacteriati</taxon>
        <taxon>Methanobacteriota</taxon>
        <taxon>Candidatus Methanoliparia</taxon>
        <taxon>Candidatus Methanoliparales</taxon>
        <taxon>Candidatus Methanoliparaceae</taxon>
        <taxon>Candidatus Methanoliparum</taxon>
    </lineage>
</organism>
<dbReference type="EMBL" id="RXIF01000012">
    <property type="protein sequence ID" value="RZN63883.1"/>
    <property type="molecule type" value="Genomic_DNA"/>
</dbReference>
<comment type="caution">
    <text evidence="5">The sequence shown here is derived from an EMBL/GenBank/DDBJ whole genome shotgun (WGS) entry which is preliminary data.</text>
</comment>
<evidence type="ECO:0000256" key="2">
    <source>
        <dbReference type="ARBA" id="ARBA00023125"/>
    </source>
</evidence>